<evidence type="ECO:0000313" key="2">
    <source>
        <dbReference type="Proteomes" id="UP000298664"/>
    </source>
</evidence>
<dbReference type="RefSeq" id="WP_137395839.1">
    <property type="nucleotide sequence ID" value="NZ_CP124735.1"/>
</dbReference>
<dbReference type="EMBL" id="CP124735">
    <property type="protein sequence ID" value="WHA44055.1"/>
    <property type="molecule type" value="Genomic_DNA"/>
</dbReference>
<accession>A0AAF0HFZ6</accession>
<reference evidence="1" key="1">
    <citation type="submission" date="2023-05" db="EMBL/GenBank/DDBJ databases">
        <title>Complete genome sequence of Agrobacterium larrymoorei CFBP5477.</title>
        <authorList>
            <person name="Yen H.-C."/>
            <person name="Chou L."/>
            <person name="Lin Y.-C."/>
            <person name="Lai E.-M."/>
            <person name="Kuo C.-H."/>
        </authorList>
    </citation>
    <scope>NUCLEOTIDE SEQUENCE</scope>
    <source>
        <strain evidence="1">CFBP5477</strain>
        <plasmid evidence="1">pAlCFBP5477</plasmid>
    </source>
</reference>
<gene>
    <name evidence="1" type="ORF">CFBP5477_021810</name>
</gene>
<protein>
    <submittedName>
        <fullName evidence="1">Uncharacterized protein</fullName>
    </submittedName>
</protein>
<dbReference type="AlphaFoldDB" id="A0AAF0HFZ6"/>
<sequence>MEIPSNLNSLLSEINIFLKNNNENDISKYLSQSKSLKVIDQPKDVKAKDMRFWKVRLEIIESNGFKAPGLRDFTKKIKESMQKKIYAKLYC</sequence>
<name>A0AAF0HFZ6_9HYPH</name>
<dbReference type="Proteomes" id="UP000298664">
    <property type="component" value="Plasmid pAlCFBP5477"/>
</dbReference>
<proteinExistence type="predicted"/>
<evidence type="ECO:0000313" key="1">
    <source>
        <dbReference type="EMBL" id="WHA44055.1"/>
    </source>
</evidence>
<organism evidence="1 2">
    <name type="scientific">Agrobacterium larrymoorei</name>
    <dbReference type="NCBI Taxonomy" id="160699"/>
    <lineage>
        <taxon>Bacteria</taxon>
        <taxon>Pseudomonadati</taxon>
        <taxon>Pseudomonadota</taxon>
        <taxon>Alphaproteobacteria</taxon>
        <taxon>Hyphomicrobiales</taxon>
        <taxon>Rhizobiaceae</taxon>
        <taxon>Rhizobium/Agrobacterium group</taxon>
        <taxon>Agrobacterium</taxon>
    </lineage>
</organism>
<geneLocation type="plasmid" evidence="1 2">
    <name>pAlCFBP5477</name>
</geneLocation>
<keyword evidence="1" id="KW-0614">Plasmid</keyword>